<evidence type="ECO:0000313" key="2">
    <source>
        <dbReference type="EMBL" id="NLD25561.1"/>
    </source>
</evidence>
<dbReference type="Proteomes" id="UP000545876">
    <property type="component" value="Unassembled WGS sequence"/>
</dbReference>
<dbReference type="InterPro" id="IPR036157">
    <property type="entry name" value="dUTPase-like_sf"/>
</dbReference>
<organism evidence="2 3">
    <name type="scientific">Candidatus Dojkabacteria bacterium</name>
    <dbReference type="NCBI Taxonomy" id="2099670"/>
    <lineage>
        <taxon>Bacteria</taxon>
        <taxon>Candidatus Dojkabacteria</taxon>
    </lineage>
</organism>
<accession>A0A847D1N6</accession>
<dbReference type="InterPro" id="IPR011962">
    <property type="entry name" value="dCTP_deaminase"/>
</dbReference>
<sequence length="150" mass="16779">MILTGSQIKKEVEKGRIIIDPFSEEDIETNSYDFHIDNVLYTYKEDVLDPTKDNELVEVVIPSQGLTLSPKKIYIGKTVETIGSKYFVPIIKGRSSTGRLGIFVNITADLIDLGSIQKPTLTLHVVLPVKIYPNTKIGQVTFWVAKGIEK</sequence>
<dbReference type="Pfam" id="PF22769">
    <property type="entry name" value="DCD"/>
    <property type="match status" value="1"/>
</dbReference>
<reference evidence="2 3" key="1">
    <citation type="journal article" date="2020" name="Biotechnol. Biofuels">
        <title>New insights from the biogas microbiome by comprehensive genome-resolved metagenomics of nearly 1600 species originating from multiple anaerobic digesters.</title>
        <authorList>
            <person name="Campanaro S."/>
            <person name="Treu L."/>
            <person name="Rodriguez-R L.M."/>
            <person name="Kovalovszki A."/>
            <person name="Ziels R.M."/>
            <person name="Maus I."/>
            <person name="Zhu X."/>
            <person name="Kougias P.G."/>
            <person name="Basile A."/>
            <person name="Luo G."/>
            <person name="Schluter A."/>
            <person name="Konstantinidis K.T."/>
            <person name="Angelidaki I."/>
        </authorList>
    </citation>
    <scope>NUCLEOTIDE SEQUENCE [LARGE SCALE GENOMIC DNA]</scope>
    <source>
        <strain evidence="2">AS06rmzACSIP_65</strain>
    </source>
</reference>
<protein>
    <submittedName>
        <fullName evidence="2">dCTP deaminase</fullName>
    </submittedName>
</protein>
<comment type="caution">
    <text evidence="2">The sequence shown here is derived from an EMBL/GenBank/DDBJ whole genome shotgun (WGS) entry which is preliminary data.</text>
</comment>
<gene>
    <name evidence="2" type="ORF">GX656_02880</name>
</gene>
<keyword evidence="1" id="KW-0546">Nucleotide metabolism</keyword>
<dbReference type="AlphaFoldDB" id="A0A847D1N6"/>
<dbReference type="GO" id="GO:0015949">
    <property type="term" value="P:nucleobase-containing small molecule interconversion"/>
    <property type="evidence" value="ECO:0007669"/>
    <property type="project" value="TreeGrafter"/>
</dbReference>
<dbReference type="SUPFAM" id="SSF51283">
    <property type="entry name" value="dUTPase-like"/>
    <property type="match status" value="1"/>
</dbReference>
<proteinExistence type="predicted"/>
<name>A0A847D1N6_9BACT</name>
<evidence type="ECO:0000313" key="3">
    <source>
        <dbReference type="Proteomes" id="UP000545876"/>
    </source>
</evidence>
<dbReference type="Gene3D" id="2.70.40.10">
    <property type="match status" value="1"/>
</dbReference>
<dbReference type="GO" id="GO:0006229">
    <property type="term" value="P:dUTP biosynthetic process"/>
    <property type="evidence" value="ECO:0007669"/>
    <property type="project" value="InterPro"/>
</dbReference>
<dbReference type="GO" id="GO:0008829">
    <property type="term" value="F:dCTP deaminase activity"/>
    <property type="evidence" value="ECO:0007669"/>
    <property type="project" value="InterPro"/>
</dbReference>
<dbReference type="PANTHER" id="PTHR42680">
    <property type="entry name" value="DCTP DEAMINASE"/>
    <property type="match status" value="1"/>
</dbReference>
<dbReference type="PANTHER" id="PTHR42680:SF3">
    <property type="entry name" value="DCTP DEAMINASE"/>
    <property type="match status" value="1"/>
</dbReference>
<dbReference type="EMBL" id="JAAZBX010000010">
    <property type="protein sequence ID" value="NLD25561.1"/>
    <property type="molecule type" value="Genomic_DNA"/>
</dbReference>
<evidence type="ECO:0000256" key="1">
    <source>
        <dbReference type="ARBA" id="ARBA00023080"/>
    </source>
</evidence>